<feature type="site" description="Lowers pKa of active site Tyr" evidence="5">
    <location>
        <position position="83"/>
    </location>
</feature>
<dbReference type="PROSITE" id="PS00063">
    <property type="entry name" value="ALDOKETO_REDUCTASE_3"/>
    <property type="match status" value="1"/>
</dbReference>
<keyword evidence="8" id="KW-1185">Reference proteome</keyword>
<dbReference type="PIRSF" id="PIRSF000097">
    <property type="entry name" value="AKR"/>
    <property type="match status" value="1"/>
</dbReference>
<proteinExistence type="inferred from homology"/>
<keyword evidence="2" id="KW-0560">Oxidoreductase</keyword>
<dbReference type="PROSITE" id="PS00062">
    <property type="entry name" value="ALDOKETO_REDUCTASE_2"/>
    <property type="match status" value="1"/>
</dbReference>
<dbReference type="OrthoDB" id="416253at2759"/>
<name>M5G1T4_DACPD</name>
<dbReference type="OMA" id="YCLQKNW"/>
<dbReference type="InterPro" id="IPR020471">
    <property type="entry name" value="AKR"/>
</dbReference>
<dbReference type="PRINTS" id="PR00069">
    <property type="entry name" value="ALDKETRDTASE"/>
</dbReference>
<dbReference type="InterPro" id="IPR018170">
    <property type="entry name" value="Aldo/ket_reductase_CS"/>
</dbReference>
<sequence length="281" mass="31299">MAQLTLQSAVKLNSGYSMPLLGFGVWASPGHLTAQSCVYALQAGYRHIDTAQMYRNESEVGDGVREFCKQSGVKRENIFVTTKMSAPEASHDETMTALKASVDKIGLDGYVDLFLIHSPRSGPEGRQALWKAMEQLHAEGKARSIGVSNYGPSHFEEMRAYAKIWPAVNQIELHPWCQQPKVVEYCEANHIAIQAYCPLVRGEKAQDPTLIRVSKKHDKSWAQVLIRWSLQKGFSPLPKSDNPARIEANKAVYGWELDEEDMKELEGMHQGASGALVRVAE</sequence>
<feature type="binding site" evidence="4">
    <location>
        <position position="117"/>
    </location>
    <ligand>
        <name>substrate</name>
    </ligand>
</feature>
<dbReference type="PROSITE" id="PS00798">
    <property type="entry name" value="ALDOKETO_REDUCTASE_1"/>
    <property type="match status" value="1"/>
</dbReference>
<dbReference type="InterPro" id="IPR023210">
    <property type="entry name" value="NADP_OxRdtase_dom"/>
</dbReference>
<dbReference type="HOGENOM" id="CLU_023205_0_1_1"/>
<dbReference type="FunFam" id="3.20.20.100:FF:000015">
    <property type="entry name" value="Oxidoreductase, aldo/keto reductase family"/>
    <property type="match status" value="1"/>
</dbReference>
<dbReference type="RefSeq" id="XP_040626754.1">
    <property type="nucleotide sequence ID" value="XM_040773230.1"/>
</dbReference>
<dbReference type="EMBL" id="JH795868">
    <property type="protein sequence ID" value="EJT99856.1"/>
    <property type="molecule type" value="Genomic_DNA"/>
</dbReference>
<feature type="active site" description="Proton donor" evidence="3">
    <location>
        <position position="54"/>
    </location>
</feature>
<feature type="domain" description="NADP-dependent oxidoreductase" evidence="6">
    <location>
        <begin position="34"/>
        <end position="267"/>
    </location>
</feature>
<dbReference type="CDD" id="cd19071">
    <property type="entry name" value="AKR_AKR1-5-like"/>
    <property type="match status" value="1"/>
</dbReference>
<dbReference type="GO" id="GO:0016491">
    <property type="term" value="F:oxidoreductase activity"/>
    <property type="evidence" value="ECO:0007669"/>
    <property type="project" value="UniProtKB-KW"/>
</dbReference>
<evidence type="ECO:0000259" key="6">
    <source>
        <dbReference type="Pfam" id="PF00248"/>
    </source>
</evidence>
<dbReference type="PANTHER" id="PTHR43827:SF13">
    <property type="entry name" value="ALDO_KETO REDUCTASE FAMILY PROTEIN"/>
    <property type="match status" value="1"/>
</dbReference>
<dbReference type="InterPro" id="IPR036812">
    <property type="entry name" value="NAD(P)_OxRdtase_dom_sf"/>
</dbReference>
<evidence type="ECO:0000256" key="5">
    <source>
        <dbReference type="PIRSR" id="PIRSR000097-3"/>
    </source>
</evidence>
<protein>
    <submittedName>
        <fullName evidence="7">Aldo/keto reductase</fullName>
    </submittedName>
</protein>
<dbReference type="Proteomes" id="UP000030653">
    <property type="component" value="Unassembled WGS sequence"/>
</dbReference>
<evidence type="ECO:0000256" key="2">
    <source>
        <dbReference type="ARBA" id="ARBA00023002"/>
    </source>
</evidence>
<dbReference type="STRING" id="1858805.M5G1T4"/>
<dbReference type="Pfam" id="PF00248">
    <property type="entry name" value="Aldo_ket_red"/>
    <property type="match status" value="1"/>
</dbReference>
<evidence type="ECO:0000313" key="8">
    <source>
        <dbReference type="Proteomes" id="UP000030653"/>
    </source>
</evidence>
<accession>M5G1T4</accession>
<comment type="similarity">
    <text evidence="1">Belongs to the aldo/keto reductase family.</text>
</comment>
<dbReference type="PANTHER" id="PTHR43827">
    <property type="entry name" value="2,5-DIKETO-D-GLUCONIC ACID REDUCTASE"/>
    <property type="match status" value="1"/>
</dbReference>
<reference evidence="7 8" key="1">
    <citation type="journal article" date="2012" name="Science">
        <title>The Paleozoic origin of enzymatic lignin decomposition reconstructed from 31 fungal genomes.</title>
        <authorList>
            <person name="Floudas D."/>
            <person name="Binder M."/>
            <person name="Riley R."/>
            <person name="Barry K."/>
            <person name="Blanchette R.A."/>
            <person name="Henrissat B."/>
            <person name="Martinez A.T."/>
            <person name="Otillar R."/>
            <person name="Spatafora J.W."/>
            <person name="Yadav J.S."/>
            <person name="Aerts A."/>
            <person name="Benoit I."/>
            <person name="Boyd A."/>
            <person name="Carlson A."/>
            <person name="Copeland A."/>
            <person name="Coutinho P.M."/>
            <person name="de Vries R.P."/>
            <person name="Ferreira P."/>
            <person name="Findley K."/>
            <person name="Foster B."/>
            <person name="Gaskell J."/>
            <person name="Glotzer D."/>
            <person name="Gorecki P."/>
            <person name="Heitman J."/>
            <person name="Hesse C."/>
            <person name="Hori C."/>
            <person name="Igarashi K."/>
            <person name="Jurgens J.A."/>
            <person name="Kallen N."/>
            <person name="Kersten P."/>
            <person name="Kohler A."/>
            <person name="Kuees U."/>
            <person name="Kumar T.K.A."/>
            <person name="Kuo A."/>
            <person name="LaButti K."/>
            <person name="Larrondo L.F."/>
            <person name="Lindquist E."/>
            <person name="Ling A."/>
            <person name="Lombard V."/>
            <person name="Lucas S."/>
            <person name="Lundell T."/>
            <person name="Martin R."/>
            <person name="McLaughlin D.J."/>
            <person name="Morgenstern I."/>
            <person name="Morin E."/>
            <person name="Murat C."/>
            <person name="Nagy L.G."/>
            <person name="Nolan M."/>
            <person name="Ohm R.A."/>
            <person name="Patyshakuliyeva A."/>
            <person name="Rokas A."/>
            <person name="Ruiz-Duenas F.J."/>
            <person name="Sabat G."/>
            <person name="Salamov A."/>
            <person name="Samejima M."/>
            <person name="Schmutz J."/>
            <person name="Slot J.C."/>
            <person name="St John F."/>
            <person name="Stenlid J."/>
            <person name="Sun H."/>
            <person name="Sun S."/>
            <person name="Syed K."/>
            <person name="Tsang A."/>
            <person name="Wiebenga A."/>
            <person name="Young D."/>
            <person name="Pisabarro A."/>
            <person name="Eastwood D.C."/>
            <person name="Martin F."/>
            <person name="Cullen D."/>
            <person name="Grigoriev I.V."/>
            <person name="Hibbett D.S."/>
        </authorList>
    </citation>
    <scope>NUCLEOTIDE SEQUENCE [LARGE SCALE GENOMIC DNA]</scope>
    <source>
        <strain evidence="7 8">DJM-731 SS1</strain>
    </source>
</reference>
<evidence type="ECO:0000313" key="7">
    <source>
        <dbReference type="EMBL" id="EJT99856.1"/>
    </source>
</evidence>
<evidence type="ECO:0000256" key="1">
    <source>
        <dbReference type="ARBA" id="ARBA00007905"/>
    </source>
</evidence>
<dbReference type="GeneID" id="63688292"/>
<dbReference type="AlphaFoldDB" id="M5G1T4"/>
<dbReference type="Gene3D" id="3.20.20.100">
    <property type="entry name" value="NADP-dependent oxidoreductase domain"/>
    <property type="match status" value="1"/>
</dbReference>
<evidence type="ECO:0000256" key="4">
    <source>
        <dbReference type="PIRSR" id="PIRSR000097-2"/>
    </source>
</evidence>
<evidence type="ECO:0000256" key="3">
    <source>
        <dbReference type="PIRSR" id="PIRSR000097-1"/>
    </source>
</evidence>
<dbReference type="SUPFAM" id="SSF51430">
    <property type="entry name" value="NAD(P)-linked oxidoreductase"/>
    <property type="match status" value="1"/>
</dbReference>
<organism evidence="7 8">
    <name type="scientific">Dacryopinax primogenitus (strain DJM 731)</name>
    <name type="common">Brown rot fungus</name>
    <dbReference type="NCBI Taxonomy" id="1858805"/>
    <lineage>
        <taxon>Eukaryota</taxon>
        <taxon>Fungi</taxon>
        <taxon>Dikarya</taxon>
        <taxon>Basidiomycota</taxon>
        <taxon>Agaricomycotina</taxon>
        <taxon>Dacrymycetes</taxon>
        <taxon>Dacrymycetales</taxon>
        <taxon>Dacrymycetaceae</taxon>
        <taxon>Dacryopinax</taxon>
    </lineage>
</organism>
<gene>
    <name evidence="7" type="ORF">DACRYDRAFT_23418</name>
</gene>